<keyword evidence="1" id="KW-0812">Transmembrane</keyword>
<organism evidence="2 3">
    <name type="scientific">Caerostris extrusa</name>
    <name type="common">Bark spider</name>
    <name type="synonym">Caerostris bankana</name>
    <dbReference type="NCBI Taxonomy" id="172846"/>
    <lineage>
        <taxon>Eukaryota</taxon>
        <taxon>Metazoa</taxon>
        <taxon>Ecdysozoa</taxon>
        <taxon>Arthropoda</taxon>
        <taxon>Chelicerata</taxon>
        <taxon>Arachnida</taxon>
        <taxon>Araneae</taxon>
        <taxon>Araneomorphae</taxon>
        <taxon>Entelegynae</taxon>
        <taxon>Araneoidea</taxon>
        <taxon>Araneidae</taxon>
        <taxon>Caerostris</taxon>
    </lineage>
</organism>
<keyword evidence="1" id="KW-0472">Membrane</keyword>
<evidence type="ECO:0000313" key="3">
    <source>
        <dbReference type="Proteomes" id="UP001054945"/>
    </source>
</evidence>
<dbReference type="Proteomes" id="UP001054945">
    <property type="component" value="Unassembled WGS sequence"/>
</dbReference>
<dbReference type="EMBL" id="BPLR01006563">
    <property type="protein sequence ID" value="GIY10794.1"/>
    <property type="molecule type" value="Genomic_DNA"/>
</dbReference>
<evidence type="ECO:0000313" key="2">
    <source>
        <dbReference type="EMBL" id="GIY10794.1"/>
    </source>
</evidence>
<evidence type="ECO:0000256" key="1">
    <source>
        <dbReference type="SAM" id="Phobius"/>
    </source>
</evidence>
<accession>A0AAV4QR89</accession>
<comment type="caution">
    <text evidence="2">The sequence shown here is derived from an EMBL/GenBank/DDBJ whole genome shotgun (WGS) entry which is preliminary data.</text>
</comment>
<proteinExistence type="predicted"/>
<name>A0AAV4QR89_CAEEX</name>
<dbReference type="AlphaFoldDB" id="A0AAV4QR89"/>
<keyword evidence="3" id="KW-1185">Reference proteome</keyword>
<keyword evidence="1" id="KW-1133">Transmembrane helix</keyword>
<reference evidence="2 3" key="1">
    <citation type="submission" date="2021-06" db="EMBL/GenBank/DDBJ databases">
        <title>Caerostris extrusa draft genome.</title>
        <authorList>
            <person name="Kono N."/>
            <person name="Arakawa K."/>
        </authorList>
    </citation>
    <scope>NUCLEOTIDE SEQUENCE [LARGE SCALE GENOMIC DNA]</scope>
</reference>
<protein>
    <submittedName>
        <fullName evidence="2">Uncharacterized protein</fullName>
    </submittedName>
</protein>
<sequence>MTQPRSWLSAAMLVFATSSSAILLFGLLLFASFKADTLRGTTQQQLALCRLTARHKAPTLARPVLQAGINAAARPCRFQAIEESDFIPSIMKIKKSVPIEIIYNTHGKFLSGGKGRFPTRACKILSLQGQMLRLTMVPAWLWLAHAPEAQDTPGRFSRRQSDLRATNVKLRKKRENIDRPGCYMKQLERKEFSPPLLLSTF</sequence>
<gene>
    <name evidence="2" type="ORF">CEXT_716211</name>
</gene>
<feature type="transmembrane region" description="Helical" evidence="1">
    <location>
        <begin position="6"/>
        <end position="30"/>
    </location>
</feature>